<keyword evidence="12" id="KW-0812">Transmembrane</keyword>
<dbReference type="InterPro" id="IPR027443">
    <property type="entry name" value="IPNS-like_sf"/>
</dbReference>
<dbReference type="OrthoDB" id="21825at2"/>
<dbReference type="EMBL" id="SGWV01000011">
    <property type="protein sequence ID" value="RZS52101.1"/>
    <property type="molecule type" value="Genomic_DNA"/>
</dbReference>
<name>A0A4Q7LDU0_9BURK</name>
<proteinExistence type="inferred from homology"/>
<dbReference type="Pfam" id="PF03171">
    <property type="entry name" value="2OG-FeII_Oxy"/>
    <property type="match status" value="1"/>
</dbReference>
<evidence type="ECO:0000259" key="13">
    <source>
        <dbReference type="PROSITE" id="PS51471"/>
    </source>
</evidence>
<evidence type="ECO:0000256" key="11">
    <source>
        <dbReference type="RuleBase" id="RU003682"/>
    </source>
</evidence>
<dbReference type="SUPFAM" id="SSF51197">
    <property type="entry name" value="Clavaminate synthase-like"/>
    <property type="match status" value="1"/>
</dbReference>
<keyword evidence="15" id="KW-1185">Reference proteome</keyword>
<comment type="pathway">
    <text evidence="2">Alkene biosynthesis; ethylene biosynthesis via 2-oxoglutarate.</text>
</comment>
<evidence type="ECO:0000256" key="8">
    <source>
        <dbReference type="ARBA" id="ARBA00031282"/>
    </source>
</evidence>
<keyword evidence="11" id="KW-0560">Oxidoreductase</keyword>
<evidence type="ECO:0000313" key="14">
    <source>
        <dbReference type="EMBL" id="RZS52101.1"/>
    </source>
</evidence>
<dbReference type="InterPro" id="IPR044861">
    <property type="entry name" value="IPNS-like_FE2OG_OXY"/>
</dbReference>
<dbReference type="Pfam" id="PF14226">
    <property type="entry name" value="DIOX_N"/>
    <property type="match status" value="1"/>
</dbReference>
<keyword evidence="14" id="KW-0223">Dioxygenase</keyword>
<keyword evidence="12" id="KW-1133">Transmembrane helix</keyword>
<dbReference type="InterPro" id="IPR026992">
    <property type="entry name" value="DIOX_N"/>
</dbReference>
<sequence length="324" mass="35979">MQANLPVIDLAPSFGTDPDGPRAVARQIDAACRRHGFFYVVGHGVPLALISHLFMVNRRYFELPEAIKNACHIERSGGLKRGYDPIGWQALEAGRPADLKESYYLGAERGLDDPLVRAGTPNHGPNLWPDEAHAPGFRQACETYAAAMERLGRHLMGLIALGLGLPRTHFEPFLHDPMPILRLLHYPPQQASQLDDQIGSGAHTDWGGITLLAQDDAGGLQVRDELGRWLDARPIEGSFVVNLGDLMQRWTNDAYRSTLHRVVNAQSGRDRHSIAYFFDIDYHARVEVLPTCCSADNPARHAPITAGEHIVEMYRRTTLTENTA</sequence>
<evidence type="ECO:0000256" key="1">
    <source>
        <dbReference type="ARBA" id="ARBA00001954"/>
    </source>
</evidence>
<evidence type="ECO:0000256" key="6">
    <source>
        <dbReference type="ARBA" id="ARBA00022666"/>
    </source>
</evidence>
<keyword evidence="11" id="KW-0408">Iron</keyword>
<dbReference type="InterPro" id="IPR005123">
    <property type="entry name" value="Oxoglu/Fe-dep_dioxygenase_dom"/>
</dbReference>
<dbReference type="RefSeq" id="WP_130483108.1">
    <property type="nucleotide sequence ID" value="NZ_SGWV01000011.1"/>
</dbReference>
<organism evidence="14 15">
    <name type="scientific">Sphaerotilus mobilis</name>
    <dbReference type="NCBI Taxonomy" id="47994"/>
    <lineage>
        <taxon>Bacteria</taxon>
        <taxon>Pseudomonadati</taxon>
        <taxon>Pseudomonadota</taxon>
        <taxon>Betaproteobacteria</taxon>
        <taxon>Burkholderiales</taxon>
        <taxon>Sphaerotilaceae</taxon>
        <taxon>Sphaerotilus</taxon>
    </lineage>
</organism>
<dbReference type="Gene3D" id="2.60.120.330">
    <property type="entry name" value="B-lactam Antibiotic, Isopenicillin N Synthase, Chain"/>
    <property type="match status" value="1"/>
</dbReference>
<dbReference type="EC" id="1.13.12.19" evidence="4"/>
<dbReference type="Proteomes" id="UP000293433">
    <property type="component" value="Unassembled WGS sequence"/>
</dbReference>
<dbReference type="AlphaFoldDB" id="A0A4Q7LDU0"/>
<reference evidence="14 15" key="1">
    <citation type="submission" date="2019-02" db="EMBL/GenBank/DDBJ databases">
        <title>Genomic Encyclopedia of Type Strains, Phase IV (KMG-IV): sequencing the most valuable type-strain genomes for metagenomic binning, comparative biology and taxonomic classification.</title>
        <authorList>
            <person name="Goeker M."/>
        </authorList>
    </citation>
    <scope>NUCLEOTIDE SEQUENCE [LARGE SCALE GENOMIC DNA]</scope>
    <source>
        <strain evidence="14 15">DSM 10617</strain>
    </source>
</reference>
<evidence type="ECO:0000256" key="3">
    <source>
        <dbReference type="ARBA" id="ARBA00012293"/>
    </source>
</evidence>
<protein>
    <recommendedName>
        <fullName evidence="5">2-oxoglutarate-dependent ethylene/succinate-forming enzyme</fullName>
        <ecNumber evidence="4">1.13.12.19</ecNumber>
        <ecNumber evidence="3">1.14.20.7</ecNumber>
    </recommendedName>
    <alternativeName>
        <fullName evidence="7">2-oxoglutarate dioxygenase (ethylene-forming)</fullName>
    </alternativeName>
    <alternativeName>
        <fullName evidence="8">2-oxoglutarate/L-arginine monooxygenase/decarboxylase (succinate-forming)</fullName>
    </alternativeName>
</protein>
<evidence type="ECO:0000256" key="10">
    <source>
        <dbReference type="ARBA" id="ARBA00049359"/>
    </source>
</evidence>
<evidence type="ECO:0000256" key="7">
    <source>
        <dbReference type="ARBA" id="ARBA00031011"/>
    </source>
</evidence>
<comment type="cofactor">
    <cofactor evidence="1">
        <name>Fe(2+)</name>
        <dbReference type="ChEBI" id="CHEBI:29033"/>
    </cofactor>
</comment>
<keyword evidence="11" id="KW-0479">Metal-binding</keyword>
<dbReference type="GO" id="GO:0009693">
    <property type="term" value="P:ethylene biosynthetic process"/>
    <property type="evidence" value="ECO:0007669"/>
    <property type="project" value="UniProtKB-KW"/>
</dbReference>
<comment type="catalytic activity">
    <reaction evidence="10">
        <text>L-arginine + 2-oxoglutarate + O2 = guanidine + L-glutamate 5-semialdehyde + succinate + CO2</text>
        <dbReference type="Rhea" id="RHEA:31535"/>
        <dbReference type="ChEBI" id="CHEBI:15379"/>
        <dbReference type="ChEBI" id="CHEBI:16526"/>
        <dbReference type="ChEBI" id="CHEBI:16810"/>
        <dbReference type="ChEBI" id="CHEBI:30031"/>
        <dbReference type="ChEBI" id="CHEBI:30087"/>
        <dbReference type="ChEBI" id="CHEBI:32682"/>
        <dbReference type="ChEBI" id="CHEBI:58066"/>
        <dbReference type="EC" id="1.14.20.7"/>
    </reaction>
</comment>
<evidence type="ECO:0000256" key="12">
    <source>
        <dbReference type="SAM" id="Phobius"/>
    </source>
</evidence>
<keyword evidence="6" id="KW-0266">Ethylene biosynthesis</keyword>
<evidence type="ECO:0000256" key="2">
    <source>
        <dbReference type="ARBA" id="ARBA00004767"/>
    </source>
</evidence>
<gene>
    <name evidence="14" type="ORF">EV685_3290</name>
</gene>
<accession>A0A4Q7LDU0</accession>
<evidence type="ECO:0000256" key="5">
    <source>
        <dbReference type="ARBA" id="ARBA00019045"/>
    </source>
</evidence>
<evidence type="ECO:0000256" key="4">
    <source>
        <dbReference type="ARBA" id="ARBA00012531"/>
    </source>
</evidence>
<comment type="similarity">
    <text evidence="11">Belongs to the iron/ascorbate-dependent oxidoreductase family.</text>
</comment>
<dbReference type="PANTHER" id="PTHR47990">
    <property type="entry name" value="2-OXOGLUTARATE (2OG) AND FE(II)-DEPENDENT OXYGENASE SUPERFAMILY PROTEIN-RELATED"/>
    <property type="match status" value="1"/>
</dbReference>
<dbReference type="PROSITE" id="PS51471">
    <property type="entry name" value="FE2OG_OXY"/>
    <property type="match status" value="1"/>
</dbReference>
<comment type="caution">
    <text evidence="14">The sequence shown here is derived from an EMBL/GenBank/DDBJ whole genome shotgun (WGS) entry which is preliminary data.</text>
</comment>
<keyword evidence="12" id="KW-0472">Membrane</keyword>
<dbReference type="InterPro" id="IPR050231">
    <property type="entry name" value="Iron_ascorbate_oxido_reductase"/>
</dbReference>
<dbReference type="PRINTS" id="PR00682">
    <property type="entry name" value="IPNSYNTHASE"/>
</dbReference>
<dbReference type="GO" id="GO:0046872">
    <property type="term" value="F:metal ion binding"/>
    <property type="evidence" value="ECO:0007669"/>
    <property type="project" value="UniProtKB-KW"/>
</dbReference>
<feature type="domain" description="Fe2OG dioxygenase" evidence="13">
    <location>
        <begin position="176"/>
        <end position="280"/>
    </location>
</feature>
<dbReference type="EC" id="1.14.20.7" evidence="3"/>
<comment type="catalytic activity">
    <reaction evidence="9">
        <text>2-oxoglutarate + O2 + 2 H(+) = ethene + 3 CO2 + H2O</text>
        <dbReference type="Rhea" id="RHEA:31523"/>
        <dbReference type="ChEBI" id="CHEBI:15377"/>
        <dbReference type="ChEBI" id="CHEBI:15378"/>
        <dbReference type="ChEBI" id="CHEBI:15379"/>
        <dbReference type="ChEBI" id="CHEBI:16526"/>
        <dbReference type="ChEBI" id="CHEBI:16810"/>
        <dbReference type="ChEBI" id="CHEBI:18153"/>
        <dbReference type="EC" id="1.13.12.19"/>
    </reaction>
</comment>
<dbReference type="GO" id="GO:0102276">
    <property type="term" value="F:2-oxoglutarate oxygenase/decarboxylase (ethylene-forming) activity"/>
    <property type="evidence" value="ECO:0007669"/>
    <property type="project" value="UniProtKB-EC"/>
</dbReference>
<dbReference type="GO" id="GO:0051213">
    <property type="term" value="F:dioxygenase activity"/>
    <property type="evidence" value="ECO:0007669"/>
    <property type="project" value="UniProtKB-KW"/>
</dbReference>
<evidence type="ECO:0000313" key="15">
    <source>
        <dbReference type="Proteomes" id="UP000293433"/>
    </source>
</evidence>
<evidence type="ECO:0000256" key="9">
    <source>
        <dbReference type="ARBA" id="ARBA00047725"/>
    </source>
</evidence>
<feature type="transmembrane region" description="Helical" evidence="12">
    <location>
        <begin position="36"/>
        <end position="55"/>
    </location>
</feature>